<proteinExistence type="predicted"/>
<gene>
    <name evidence="1" type="ORF">SDC9_122022</name>
</gene>
<name>A0A645CDP1_9ZZZZ</name>
<organism evidence="1">
    <name type="scientific">bioreactor metagenome</name>
    <dbReference type="NCBI Taxonomy" id="1076179"/>
    <lineage>
        <taxon>unclassified sequences</taxon>
        <taxon>metagenomes</taxon>
        <taxon>ecological metagenomes</taxon>
    </lineage>
</organism>
<evidence type="ECO:0000313" key="1">
    <source>
        <dbReference type="EMBL" id="MPM75031.1"/>
    </source>
</evidence>
<dbReference type="EMBL" id="VSSQ01026360">
    <property type="protein sequence ID" value="MPM75031.1"/>
    <property type="molecule type" value="Genomic_DNA"/>
</dbReference>
<reference evidence="1" key="1">
    <citation type="submission" date="2019-08" db="EMBL/GenBank/DDBJ databases">
        <authorList>
            <person name="Kucharzyk K."/>
            <person name="Murdoch R.W."/>
            <person name="Higgins S."/>
            <person name="Loffler F."/>
        </authorList>
    </citation>
    <scope>NUCLEOTIDE SEQUENCE</scope>
</reference>
<dbReference type="AlphaFoldDB" id="A0A645CDP1"/>
<comment type="caution">
    <text evidence="1">The sequence shown here is derived from an EMBL/GenBank/DDBJ whole genome shotgun (WGS) entry which is preliminary data.</text>
</comment>
<accession>A0A645CDP1</accession>
<sequence>MKSRTLGRERIKHGINLHNGFHREVDPFLCTIEHFPDTVELILMDEITEKKIFRELDGYLPDLFRRTLVLLPYMFQLLTGNKCKVVFADNLDGVAHDTPYPLGIFNIIDLKLAMGMERVGELRFPPVGNIKTILIRQRSDFMYNMSAIRIGHQHLSL</sequence>
<protein>
    <submittedName>
        <fullName evidence="1">Uncharacterized protein</fullName>
    </submittedName>
</protein>